<feature type="transmembrane region" description="Helical" evidence="5">
    <location>
        <begin position="436"/>
        <end position="458"/>
    </location>
</feature>
<gene>
    <name evidence="7" type="ORF">CCMP2556_LOCUS44405</name>
</gene>
<evidence type="ECO:0000256" key="2">
    <source>
        <dbReference type="ARBA" id="ARBA00022692"/>
    </source>
</evidence>
<proteinExistence type="predicted"/>
<name>A0ABP0QXW0_9DINO</name>
<feature type="transmembrane region" description="Helical" evidence="5">
    <location>
        <begin position="470"/>
        <end position="490"/>
    </location>
</feature>
<dbReference type="PANTHER" id="PTHR22950">
    <property type="entry name" value="AMINO ACID TRANSPORTER"/>
    <property type="match status" value="1"/>
</dbReference>
<evidence type="ECO:0000256" key="5">
    <source>
        <dbReference type="SAM" id="Phobius"/>
    </source>
</evidence>
<keyword evidence="2 5" id="KW-0812">Transmembrane</keyword>
<comment type="caution">
    <text evidence="7">The sequence shown here is derived from an EMBL/GenBank/DDBJ whole genome shotgun (WGS) entry which is preliminary data.</text>
</comment>
<keyword evidence="8" id="KW-1185">Reference proteome</keyword>
<evidence type="ECO:0000313" key="7">
    <source>
        <dbReference type="EMBL" id="CAK9092794.1"/>
    </source>
</evidence>
<keyword evidence="4 5" id="KW-0472">Membrane</keyword>
<feature type="transmembrane region" description="Helical" evidence="5">
    <location>
        <begin position="134"/>
        <end position="154"/>
    </location>
</feature>
<dbReference type="EMBL" id="CAXAMN010025128">
    <property type="protein sequence ID" value="CAK9092794.1"/>
    <property type="molecule type" value="Genomic_DNA"/>
</dbReference>
<dbReference type="PANTHER" id="PTHR22950:SF349">
    <property type="entry name" value="AMINO ACID TRANSPORTER TRANSMEMBRANE DOMAIN-CONTAINING PROTEIN"/>
    <property type="match status" value="1"/>
</dbReference>
<dbReference type="Pfam" id="PF01490">
    <property type="entry name" value="Aa_trans"/>
    <property type="match status" value="1"/>
</dbReference>
<feature type="domain" description="Amino acid transporter transmembrane" evidence="6">
    <location>
        <begin position="108"/>
        <end position="467"/>
    </location>
</feature>
<evidence type="ECO:0000256" key="4">
    <source>
        <dbReference type="ARBA" id="ARBA00023136"/>
    </source>
</evidence>
<evidence type="ECO:0000256" key="3">
    <source>
        <dbReference type="ARBA" id="ARBA00022989"/>
    </source>
</evidence>
<dbReference type="Proteomes" id="UP001642484">
    <property type="component" value="Unassembled WGS sequence"/>
</dbReference>
<comment type="subcellular location">
    <subcellularLocation>
        <location evidence="1">Membrane</location>
        <topology evidence="1">Multi-pass membrane protein</topology>
    </subcellularLocation>
</comment>
<sequence>MALAEPLLKAEHADADASPYWADEGVREVSCASTADTVSEDAAAADRDVWTEDCVRKNSGNLLHSIDDKVEVDNAPMHPSLPPLGSPQRAPLSPGRCMEDNNLMTGAEATFTVVNFTMNVGLLTLPCLFARHGWSAGILMAFAGASCACTALFLQNSLVTLVRRGIPLPDFPDLAREAIGARFAVIAHVVAQIEIVGYMCCNLIALANGLAATAPSLTEPQAMIISSGICVALAAISDRLFAYCALMSTTSMVAIFASLLLWGTEFETWAQPSTLVSDVSYMPASFAVIIFTAGAHPLIPCVMHSTRSRHEYRSALRLSWTFFSIFAIVAGGMAFYMYGHSLRPLITDNIGRNLHLQNEPGGGAMRKTGGIWVLVKLFGSVIPSSRPTVRLLGKQIGVDLPAGNGGFKSVLVTAPLLCAVAGVSQLLSPYVAAFESAIGCVITSFNALFFPSLTYLAICQPKDIKLRLCAGFFVLVGAALPIATFLPQVLPLAYKL</sequence>
<evidence type="ECO:0000256" key="1">
    <source>
        <dbReference type="ARBA" id="ARBA00004141"/>
    </source>
</evidence>
<feature type="transmembrane region" description="Helical" evidence="5">
    <location>
        <begin position="282"/>
        <end position="303"/>
    </location>
</feature>
<accession>A0ABP0QXW0</accession>
<dbReference type="InterPro" id="IPR013057">
    <property type="entry name" value="AA_transpt_TM"/>
</dbReference>
<feature type="transmembrane region" description="Helical" evidence="5">
    <location>
        <begin position="240"/>
        <end position="262"/>
    </location>
</feature>
<evidence type="ECO:0000313" key="8">
    <source>
        <dbReference type="Proteomes" id="UP001642484"/>
    </source>
</evidence>
<keyword evidence="3 5" id="KW-1133">Transmembrane helix</keyword>
<feature type="transmembrane region" description="Helical" evidence="5">
    <location>
        <begin position="315"/>
        <end position="338"/>
    </location>
</feature>
<organism evidence="7 8">
    <name type="scientific">Durusdinium trenchii</name>
    <dbReference type="NCBI Taxonomy" id="1381693"/>
    <lineage>
        <taxon>Eukaryota</taxon>
        <taxon>Sar</taxon>
        <taxon>Alveolata</taxon>
        <taxon>Dinophyceae</taxon>
        <taxon>Suessiales</taxon>
        <taxon>Symbiodiniaceae</taxon>
        <taxon>Durusdinium</taxon>
    </lineage>
</organism>
<protein>
    <recommendedName>
        <fullName evidence="6">Amino acid transporter transmembrane domain-containing protein</fullName>
    </recommendedName>
</protein>
<reference evidence="7 8" key="1">
    <citation type="submission" date="2024-02" db="EMBL/GenBank/DDBJ databases">
        <authorList>
            <person name="Chen Y."/>
            <person name="Shah S."/>
            <person name="Dougan E. K."/>
            <person name="Thang M."/>
            <person name="Chan C."/>
        </authorList>
    </citation>
    <scope>NUCLEOTIDE SEQUENCE [LARGE SCALE GENOMIC DNA]</scope>
</reference>
<evidence type="ECO:0000259" key="6">
    <source>
        <dbReference type="Pfam" id="PF01490"/>
    </source>
</evidence>